<dbReference type="InterPro" id="IPR023614">
    <property type="entry name" value="Porin_dom_sf"/>
</dbReference>
<evidence type="ECO:0000256" key="2">
    <source>
        <dbReference type="SAM" id="SignalP"/>
    </source>
</evidence>
<proteinExistence type="predicted"/>
<evidence type="ECO:0000313" key="4">
    <source>
        <dbReference type="Proteomes" id="UP001059971"/>
    </source>
</evidence>
<evidence type="ECO:0000256" key="1">
    <source>
        <dbReference type="SAM" id="Coils"/>
    </source>
</evidence>
<dbReference type="Proteomes" id="UP001059971">
    <property type="component" value="Chromosome 1"/>
</dbReference>
<dbReference type="SUPFAM" id="SSF56935">
    <property type="entry name" value="Porins"/>
    <property type="match status" value="1"/>
</dbReference>
<reference evidence="3" key="1">
    <citation type="submission" date="2018-07" db="EMBL/GenBank/DDBJ databases">
        <title>Complete genome sequence of Sphingomonas bisphenolicum strain AO1, a bisphenol A degradative bacterium isolated from Japanese farm field.</title>
        <authorList>
            <person name="Murakami M."/>
            <person name="Koh M."/>
            <person name="Koba S."/>
            <person name="Matsumura Y."/>
        </authorList>
    </citation>
    <scope>NUCLEOTIDE SEQUENCE</scope>
    <source>
        <strain evidence="3">AO1</strain>
    </source>
</reference>
<keyword evidence="2" id="KW-0732">Signal</keyword>
<keyword evidence="1" id="KW-0175">Coiled coil</keyword>
<protein>
    <recommendedName>
        <fullName evidence="5">Phosphate-selective porin O and P</fullName>
    </recommendedName>
</protein>
<organism evidence="3 4">
    <name type="scientific">Sphingomonas bisphenolicum</name>
    <dbReference type="NCBI Taxonomy" id="296544"/>
    <lineage>
        <taxon>Bacteria</taxon>
        <taxon>Pseudomonadati</taxon>
        <taxon>Pseudomonadota</taxon>
        <taxon>Alphaproteobacteria</taxon>
        <taxon>Sphingomonadales</taxon>
        <taxon>Sphingomonadaceae</taxon>
        <taxon>Sphingomonas</taxon>
    </lineage>
</organism>
<evidence type="ECO:0000313" key="3">
    <source>
        <dbReference type="EMBL" id="BBF71458.1"/>
    </source>
</evidence>
<name>A0ABM7G2D0_9SPHN</name>
<dbReference type="InterPro" id="IPR010870">
    <property type="entry name" value="Porin_O/P"/>
</dbReference>
<dbReference type="EMBL" id="AP018817">
    <property type="protein sequence ID" value="BBF71458.1"/>
    <property type="molecule type" value="Genomic_DNA"/>
</dbReference>
<gene>
    <name evidence="3" type="ORF">SBA_ch1_36580</name>
</gene>
<feature type="signal peptide" evidence="2">
    <location>
        <begin position="1"/>
        <end position="29"/>
    </location>
</feature>
<dbReference type="RefSeq" id="WP_261935452.1">
    <property type="nucleotide sequence ID" value="NZ_AP018817.1"/>
</dbReference>
<accession>A0ABM7G2D0</accession>
<sequence>MRPILRPVMGRLAAGTAIALAMAPAPLCAQAISAAEADALRAQIAALKAQVDRLEARLDSAPAAPAPAPVAASAAPPAQVAQARPASDSVIGWKGGPVFSKGAASFHVKGRIQYDAGLLMTPDSITDRAKGYSNELRRLRLGGEGQLGGGFGYKLELELSDNSVDLVDTFITYEKGKWLVTLGNHNSFQSLDELIGDTGGSVMERAAFTDAFGFERRLGLSAQYRSGIVLAQAGIFSDSADSLTNDADGADGGDENNSYGVDGRVVLAPRFGKTQLHFGLSGHWRDFQRLAENPQRYRQRAYLHSANSRFLATANIPADGESHYGLELAGERGPLWWAGEAHWLRVSRPGLADPTFFGGYGEVGYVLTGETRGYKNGIFGIVKPDSPVGSGGWGALQATVRYDYLSLNDKDIVGGKQNGIIAALVWTPVEYLRFNVNYAHLDYTDAAILAGGKSDYGVDVIGWRAELDF</sequence>
<feature type="coiled-coil region" evidence="1">
    <location>
        <begin position="37"/>
        <end position="64"/>
    </location>
</feature>
<dbReference type="Pfam" id="PF07396">
    <property type="entry name" value="Porin_O_P"/>
    <property type="match status" value="1"/>
</dbReference>
<evidence type="ECO:0008006" key="5">
    <source>
        <dbReference type="Google" id="ProtNLM"/>
    </source>
</evidence>
<feature type="chain" id="PRO_5046925465" description="Phosphate-selective porin O and P" evidence="2">
    <location>
        <begin position="30"/>
        <end position="469"/>
    </location>
</feature>
<dbReference type="Gene3D" id="2.40.160.10">
    <property type="entry name" value="Porin"/>
    <property type="match status" value="1"/>
</dbReference>
<keyword evidence="4" id="KW-1185">Reference proteome</keyword>